<keyword evidence="4 9" id="KW-0812">Transmembrane</keyword>
<dbReference type="PANTHER" id="PTHR31503:SF22">
    <property type="entry name" value="VACUOLAR CALCIUM ION TRANSPORTER"/>
    <property type="match status" value="1"/>
</dbReference>
<feature type="region of interest" description="Disordered" evidence="8">
    <location>
        <begin position="1"/>
        <end position="21"/>
    </location>
</feature>
<evidence type="ECO:0000256" key="6">
    <source>
        <dbReference type="ARBA" id="ARBA00023065"/>
    </source>
</evidence>
<dbReference type="InterPro" id="IPR004713">
    <property type="entry name" value="CaH_exchang"/>
</dbReference>
<sequence>MEGETPGGTFQRFEIQEPHPDEGGAVVNAWYRFRGDYRKTPMPSIWSSMVGLHGNNLINGLFLVVPFAWAAHLTTNADGSHYFSASTRFSVNLVAIIPLQKRFEWLGEEMIPYIGAELGELLTITLSNTVEASLAIGLLVRDNYRLLQITIIGVVLLHILFVPGVTFFMGGARIVEQELHSGKTQINHTLLTFGVMAVVVPAAFFAALDRGRLQDLTQFVTHLNATATSLAERAVATLVRRAEEAGAGAEETTEQMRGHPELGPLLTDQRRGQFLQLSRGMAVLLLACYVGARYYMHNPPGKGNALSMYRRNVPSRLRERALKKEQRDSTLNPWFGVYAILQCVALMAVSAQFLVAAAEELLGNTGISEEWFGLILLPFVSFAGDAILSMLHWRRRYLHLPSWRKKPRRPRLEEEEEDSHEPDGVASGISIDLSIQFLLFWMPALVLIGWFSHKPFTLVFDLLEVALLVAACFLVNYVTADAKTNWAEGMTMIVFYVIIAIAAWFYPGQQELRIFVGRPSVAESLVHGAPEE</sequence>
<dbReference type="InParanoid" id="A0A165NXZ0"/>
<evidence type="ECO:0000256" key="1">
    <source>
        <dbReference type="ARBA" id="ARBA00004127"/>
    </source>
</evidence>
<evidence type="ECO:0000256" key="9">
    <source>
        <dbReference type="SAM" id="Phobius"/>
    </source>
</evidence>
<proteinExistence type="inferred from homology"/>
<keyword evidence="3" id="KW-0813">Transport</keyword>
<reference evidence="11 12" key="1">
    <citation type="journal article" date="2016" name="Mol. Biol. Evol.">
        <title>Comparative Genomics of Early-Diverging Mushroom-Forming Fungi Provides Insights into the Origins of Lignocellulose Decay Capabilities.</title>
        <authorList>
            <person name="Nagy L.G."/>
            <person name="Riley R."/>
            <person name="Tritt A."/>
            <person name="Adam C."/>
            <person name="Daum C."/>
            <person name="Floudas D."/>
            <person name="Sun H."/>
            <person name="Yadav J.S."/>
            <person name="Pangilinan J."/>
            <person name="Larsson K.H."/>
            <person name="Matsuura K."/>
            <person name="Barry K."/>
            <person name="Labutti K."/>
            <person name="Kuo R."/>
            <person name="Ohm R.A."/>
            <person name="Bhattacharya S.S."/>
            <person name="Shirouzu T."/>
            <person name="Yoshinaga Y."/>
            <person name="Martin F.M."/>
            <person name="Grigoriev I.V."/>
            <person name="Hibbett D.S."/>
        </authorList>
    </citation>
    <scope>NUCLEOTIDE SEQUENCE [LARGE SCALE GENOMIC DNA]</scope>
    <source>
        <strain evidence="11 12">HHB12029</strain>
    </source>
</reference>
<evidence type="ECO:0000259" key="10">
    <source>
        <dbReference type="Pfam" id="PF01699"/>
    </source>
</evidence>
<comment type="subcellular location">
    <subcellularLocation>
        <location evidence="1">Endomembrane system</location>
        <topology evidence="1">Multi-pass membrane protein</topology>
    </subcellularLocation>
</comment>
<feature type="transmembrane region" description="Helical" evidence="9">
    <location>
        <begin position="433"/>
        <end position="451"/>
    </location>
</feature>
<dbReference type="GO" id="GO:0015369">
    <property type="term" value="F:calcium:proton antiporter activity"/>
    <property type="evidence" value="ECO:0007669"/>
    <property type="project" value="UniProtKB-ARBA"/>
</dbReference>
<keyword evidence="5 9" id="KW-1133">Transmembrane helix</keyword>
<dbReference type="GO" id="GO:0012505">
    <property type="term" value="C:endomembrane system"/>
    <property type="evidence" value="ECO:0007669"/>
    <property type="project" value="UniProtKB-SubCell"/>
</dbReference>
<feature type="transmembrane region" description="Helical" evidence="9">
    <location>
        <begin position="146"/>
        <end position="169"/>
    </location>
</feature>
<dbReference type="GO" id="GO:0000329">
    <property type="term" value="C:fungal-type vacuole membrane"/>
    <property type="evidence" value="ECO:0007669"/>
    <property type="project" value="TreeGrafter"/>
</dbReference>
<evidence type="ECO:0000256" key="8">
    <source>
        <dbReference type="SAM" id="MobiDB-lite"/>
    </source>
</evidence>
<dbReference type="Pfam" id="PF01699">
    <property type="entry name" value="Na_Ca_ex"/>
    <property type="match status" value="1"/>
</dbReference>
<protein>
    <recommendedName>
        <fullName evidence="10">Sodium/calcium exchanger membrane region domain-containing protein</fullName>
    </recommendedName>
</protein>
<comment type="similarity">
    <text evidence="2">Belongs to the Ca(2+):cation antiporter (CaCA) (TC 2.A.19) family.</text>
</comment>
<dbReference type="EMBL" id="KV425894">
    <property type="protein sequence ID" value="KZW01374.1"/>
    <property type="molecule type" value="Genomic_DNA"/>
</dbReference>
<gene>
    <name evidence="11" type="ORF">EXIGLDRAFT_666383</name>
</gene>
<keyword evidence="6" id="KW-0406">Ion transport</keyword>
<evidence type="ECO:0000256" key="5">
    <source>
        <dbReference type="ARBA" id="ARBA00022989"/>
    </source>
</evidence>
<dbReference type="AlphaFoldDB" id="A0A165NXZ0"/>
<feature type="transmembrane region" description="Helical" evidence="9">
    <location>
        <begin position="189"/>
        <end position="208"/>
    </location>
</feature>
<dbReference type="Gene3D" id="1.20.1420.30">
    <property type="entry name" value="NCX, central ion-binding region"/>
    <property type="match status" value="1"/>
</dbReference>
<accession>A0A165NXZ0</accession>
<evidence type="ECO:0000256" key="4">
    <source>
        <dbReference type="ARBA" id="ARBA00022692"/>
    </source>
</evidence>
<evidence type="ECO:0000256" key="2">
    <source>
        <dbReference type="ARBA" id="ARBA00008170"/>
    </source>
</evidence>
<name>A0A165NXZ0_EXIGL</name>
<feature type="transmembrane region" description="Helical" evidence="9">
    <location>
        <begin position="371"/>
        <end position="393"/>
    </location>
</feature>
<evidence type="ECO:0000256" key="7">
    <source>
        <dbReference type="ARBA" id="ARBA00023136"/>
    </source>
</evidence>
<feature type="transmembrane region" description="Helical" evidence="9">
    <location>
        <begin position="486"/>
        <end position="506"/>
    </location>
</feature>
<keyword evidence="12" id="KW-1185">Reference proteome</keyword>
<dbReference type="PANTHER" id="PTHR31503">
    <property type="entry name" value="VACUOLAR CALCIUM ION TRANSPORTER"/>
    <property type="match status" value="1"/>
</dbReference>
<feature type="domain" description="Sodium/calcium exchanger membrane region" evidence="10">
    <location>
        <begin position="338"/>
        <end position="396"/>
    </location>
</feature>
<dbReference type="OrthoDB" id="1699231at2759"/>
<evidence type="ECO:0000313" key="11">
    <source>
        <dbReference type="EMBL" id="KZW01374.1"/>
    </source>
</evidence>
<keyword evidence="7 9" id="KW-0472">Membrane</keyword>
<dbReference type="GO" id="GO:0006874">
    <property type="term" value="P:intracellular calcium ion homeostasis"/>
    <property type="evidence" value="ECO:0007669"/>
    <property type="project" value="TreeGrafter"/>
</dbReference>
<evidence type="ECO:0000256" key="3">
    <source>
        <dbReference type="ARBA" id="ARBA00022448"/>
    </source>
</evidence>
<evidence type="ECO:0000313" key="12">
    <source>
        <dbReference type="Proteomes" id="UP000077266"/>
    </source>
</evidence>
<dbReference type="Proteomes" id="UP000077266">
    <property type="component" value="Unassembled WGS sequence"/>
</dbReference>
<organism evidence="11 12">
    <name type="scientific">Exidia glandulosa HHB12029</name>
    <dbReference type="NCBI Taxonomy" id="1314781"/>
    <lineage>
        <taxon>Eukaryota</taxon>
        <taxon>Fungi</taxon>
        <taxon>Dikarya</taxon>
        <taxon>Basidiomycota</taxon>
        <taxon>Agaricomycotina</taxon>
        <taxon>Agaricomycetes</taxon>
        <taxon>Auriculariales</taxon>
        <taxon>Exidiaceae</taxon>
        <taxon>Exidia</taxon>
    </lineage>
</organism>
<feature type="transmembrane region" description="Helical" evidence="9">
    <location>
        <begin position="458"/>
        <end position="480"/>
    </location>
</feature>
<feature type="transmembrane region" description="Helical" evidence="9">
    <location>
        <begin position="335"/>
        <end position="359"/>
    </location>
</feature>
<dbReference type="InterPro" id="IPR044880">
    <property type="entry name" value="NCX_ion-bd_dom_sf"/>
</dbReference>
<dbReference type="InterPro" id="IPR004837">
    <property type="entry name" value="NaCa_Exmemb"/>
</dbReference>